<evidence type="ECO:0000313" key="1">
    <source>
        <dbReference type="EMBL" id="AMM44803.1"/>
    </source>
</evidence>
<sequence length="121" mass="13564">MLEFSRSENLNESISLGVIRRDDVAQVLVQTHIAYEGKKIPKKEQKDVAFRFLALAVVSGGANQAEKLIADRIRAHGENWSKKGLLSKKYKGNIDQYVESAMAQIKEAIEEGLKKTGYDQL</sequence>
<dbReference type="EMBL" id="KT624200">
    <property type="protein sequence ID" value="AMM44803.1"/>
    <property type="molecule type" value="Genomic_DNA"/>
</dbReference>
<dbReference type="RefSeq" id="YP_009302392.1">
    <property type="nucleotide sequence ID" value="NC_031245.1"/>
</dbReference>
<gene>
    <name evidence="1" type="ORF">SP15_005</name>
</gene>
<organism evidence="1 2">
    <name type="scientific">Bacillus phage SP-15</name>
    <dbReference type="NCBI Taxonomy" id="1792032"/>
    <lineage>
        <taxon>Viruses</taxon>
        <taxon>Duplodnaviria</taxon>
        <taxon>Heunggongvirae</taxon>
        <taxon>Uroviricota</taxon>
        <taxon>Caudoviricetes</taxon>
        <taxon>Thornevirus</taxon>
        <taxon>Thornevirus SP15</taxon>
    </lineage>
</organism>
<proteinExistence type="predicted"/>
<dbReference type="Proteomes" id="UP000203261">
    <property type="component" value="Segment"/>
</dbReference>
<keyword evidence="2" id="KW-1185">Reference proteome</keyword>
<accession>A0A127AW60</accession>
<name>A0A127AW60_9CAUD</name>
<evidence type="ECO:0000313" key="2">
    <source>
        <dbReference type="Proteomes" id="UP000203261"/>
    </source>
</evidence>
<dbReference type="GeneID" id="29125172"/>
<protein>
    <submittedName>
        <fullName evidence="1">Uncharacterized protein</fullName>
    </submittedName>
</protein>
<dbReference type="KEGG" id="vg:29125172"/>
<reference evidence="1 2" key="1">
    <citation type="submission" date="2015-08" db="EMBL/GenBank/DDBJ databases">
        <authorList>
            <person name="Babu N.S."/>
            <person name="Beckwith C.J."/>
            <person name="Beseler K.G."/>
            <person name="Brison A."/>
            <person name="Carone J.V."/>
            <person name="Caskin T.P."/>
            <person name="Diamond M."/>
            <person name="Durham M.E."/>
            <person name="Foxe J.M."/>
            <person name="Go M."/>
            <person name="Henderson B.A."/>
            <person name="Jones I.B."/>
            <person name="McGettigan J.A."/>
            <person name="Micheletti S.J."/>
            <person name="Nasrallah M.E."/>
            <person name="Ortiz D."/>
            <person name="Piller C.R."/>
            <person name="Privatt S.R."/>
            <person name="Schneider S.L."/>
            <person name="Sharp S."/>
            <person name="Smith T.C."/>
            <person name="Stanton J.D."/>
            <person name="Ullery H.E."/>
            <person name="Wilson R.J."/>
            <person name="Serrano M.G."/>
            <person name="Buck G."/>
            <person name="Lee V."/>
            <person name="Wang Y."/>
            <person name="Carvalho R."/>
            <person name="Voegtly L."/>
            <person name="Shi R."/>
            <person name="Duckworth R."/>
            <person name="Johnson A."/>
            <person name="Loviza R."/>
            <person name="Walstead R."/>
            <person name="Shah Z."/>
            <person name="Kiflezghi M."/>
            <person name="Wade K."/>
            <person name="Ball S.L."/>
            <person name="Bradley K.W."/>
            <person name="Asai D.J."/>
            <person name="Bowman C.A."/>
            <person name="Russell D.A."/>
            <person name="Pope W.H."/>
            <person name="Jacobs-Sera D."/>
            <person name="Hendrix R.W."/>
            <person name="Hatfull G.F."/>
        </authorList>
    </citation>
    <scope>NUCLEOTIDE SEQUENCE [LARGE SCALE GENOMIC DNA]</scope>
</reference>